<organism evidence="1">
    <name type="scientific">Solanum lycopersicum</name>
    <name type="common">Tomato</name>
    <name type="synonym">Lycopersicon esculentum</name>
    <dbReference type="NCBI Taxonomy" id="4081"/>
    <lineage>
        <taxon>Eukaryota</taxon>
        <taxon>Viridiplantae</taxon>
        <taxon>Streptophyta</taxon>
        <taxon>Embryophyta</taxon>
        <taxon>Tracheophyta</taxon>
        <taxon>Spermatophyta</taxon>
        <taxon>Magnoliopsida</taxon>
        <taxon>eudicotyledons</taxon>
        <taxon>Gunneridae</taxon>
        <taxon>Pentapetalae</taxon>
        <taxon>asterids</taxon>
        <taxon>lamiids</taxon>
        <taxon>Solanales</taxon>
        <taxon>Solanaceae</taxon>
        <taxon>Solanoideae</taxon>
        <taxon>Solaneae</taxon>
        <taxon>Solanum</taxon>
        <taxon>Solanum subgen. Lycopersicon</taxon>
    </lineage>
</organism>
<evidence type="ECO:0000313" key="2">
    <source>
        <dbReference type="Proteomes" id="UP000004994"/>
    </source>
</evidence>
<dbReference type="InParanoid" id="A0A3Q7F9C2"/>
<accession>A0A3Q7F9C2</accession>
<proteinExistence type="predicted"/>
<sequence>MEGLDITMCKSPRPQSLSYSILLMFRSQFAPTKSHGFLDSGTKWMDFHPEITKALSRRYRRNLELKNDATYAGAEYATVYVEDVQEFVFTFFKKMPEANHLTLHFLLKDHLKLYFLLKDLQFHEMLWDKEMVDCIHYSTVSPYLDTVLCTPSLNLTQFPPGYGIAAFPSDPLGYPDIGIRTCYVIRLMTMEANALQVLLVFSQSKHIDLLTLLLNLYIVLIDLFVSIYNLQASDGLAFSEIVFAKNFPCASHEDDMLCTRASPSLMPLLSNGSFSISTSTYLGKYLLPNMPRKQDSLPGHMSRHAIAVIEFARSILGLQDANCTEFDTNTHNPCAFDDNESSDFALSSQGSSEVVLFFFEGSAVSRDGLVVMGKGNGGAHIIFYDD</sequence>
<dbReference type="GO" id="GO:0006241">
    <property type="term" value="P:CTP biosynthetic process"/>
    <property type="evidence" value="ECO:0000318"/>
    <property type="project" value="GO_Central"/>
</dbReference>
<reference evidence="1" key="2">
    <citation type="submission" date="2019-01" db="UniProtKB">
        <authorList>
            <consortium name="EnsemblPlants"/>
        </authorList>
    </citation>
    <scope>IDENTIFICATION</scope>
    <source>
        <strain evidence="1">cv. Heinz 1706</strain>
    </source>
</reference>
<reference evidence="1" key="1">
    <citation type="journal article" date="2012" name="Nature">
        <title>The tomato genome sequence provides insights into fleshy fruit evolution.</title>
        <authorList>
            <consortium name="Tomato Genome Consortium"/>
        </authorList>
    </citation>
    <scope>NUCLEOTIDE SEQUENCE [LARGE SCALE GENOMIC DNA]</scope>
    <source>
        <strain evidence="1">cv. Heinz 1706</strain>
    </source>
</reference>
<evidence type="ECO:0000313" key="1">
    <source>
        <dbReference type="EnsemblPlants" id="Solyc02g086402.1.1"/>
    </source>
</evidence>
<dbReference type="GO" id="GO:0003883">
    <property type="term" value="F:CTP synthase activity"/>
    <property type="evidence" value="ECO:0000318"/>
    <property type="project" value="GO_Central"/>
</dbReference>
<dbReference type="AlphaFoldDB" id="A0A3Q7F9C2"/>
<name>A0A3Q7F9C2_SOLLC</name>
<dbReference type="GO" id="GO:0019856">
    <property type="term" value="P:pyrimidine nucleobase biosynthetic process"/>
    <property type="evidence" value="ECO:0000318"/>
    <property type="project" value="GO_Central"/>
</dbReference>
<dbReference type="STRING" id="4081.A0A3Q7F9C2"/>
<keyword evidence="2" id="KW-1185">Reference proteome</keyword>
<dbReference type="GO" id="GO:0042802">
    <property type="term" value="F:identical protein binding"/>
    <property type="evidence" value="ECO:0000318"/>
    <property type="project" value="GO_Central"/>
</dbReference>
<dbReference type="Gramene" id="Solyc02g086402.1.1">
    <property type="protein sequence ID" value="Solyc02g086402.1.1"/>
    <property type="gene ID" value="Solyc02g086402.1"/>
</dbReference>
<dbReference type="Proteomes" id="UP000004994">
    <property type="component" value="Chromosome 2"/>
</dbReference>
<protein>
    <submittedName>
        <fullName evidence="1">Uncharacterized protein</fullName>
    </submittedName>
</protein>
<dbReference type="EnsemblPlants" id="Solyc02g086402.1.1">
    <property type="protein sequence ID" value="Solyc02g086402.1.1"/>
    <property type="gene ID" value="Solyc02g086402.1"/>
</dbReference>